<evidence type="ECO:0000313" key="3">
    <source>
        <dbReference type="Proteomes" id="UP001462640"/>
    </source>
</evidence>
<proteinExistence type="predicted"/>
<sequence length="820" mass="89984">MFPLSLRLSGFRGIRDGLGLDVLTLDLERLAGDAQLVALAGANGRGKSTVLDNLHPFLTLPSRAAQAGPGGFSFYDHVVLPENEKDLVWSHDGRRFRSQVVIRCNGRRTTDAFLFEADPQGCWKPVRLPDGTVSDGKTSTYNRCVEHLLGSPETFFTSVFSAQCKRQLSAYPNSEIKRLLADLLGQERLREEGQKAAQVVDQLKVGLVAMRQQRGSQDELLERLRGEHGRLNCASAQVDILAQAKVDAQRAQDSARAHLAQLQAASEQAQGGDAQRAQLDGERVALIRTGREVIEGIKAQIAGQQQRLERLTQRVDLRKAQWATRSQTLAASRRQCEGVLEDEVAVRHAQRRLEAAKAVAGLRAERSLQVRLRVQELHLCTSALESSQQRLAAIEREAGQAALRAEDLARRFGLTREVPCAEMDLQGRCQLLGDARDAEVLMPSAQGTIRKLAKDKKEVQAQIDDQQEQCKRLAGAPQVLMLAERRAVASGDRAIRYGRLAARMGEMSQALDRLADIDRELAGLAGQGVQQDETEDERVERLDIEATVQVLDAQQGQQAQHYRAGLNRLLDALAALPAPFDAQVLADARRQLDAAQFAVAQAEHVYLRAVRDDEAKLALEGQIVERQRDQDALGDRIAGVAEQLGNWNLLVKCLGSDGLIALAIDDAGPALSGLANDLLLASCGPRFTVSLLTQVETRRGDQREGFAIQVHDGDTGVSKPVEQMSGGERVWINECLVRAVALYLAQNDGRCYGTLFCDEADGALDPQRKRSFIAMKREVLRLGGYAREFFVSQTPELTAMADAVIDLDAMVCCRPDIAHA</sequence>
<accession>A0ABV0GG99</accession>
<organism evidence="2 3">
    <name type="scientific">Roseateles flavus</name>
    <dbReference type="NCBI Taxonomy" id="3149041"/>
    <lineage>
        <taxon>Bacteria</taxon>
        <taxon>Pseudomonadati</taxon>
        <taxon>Pseudomonadota</taxon>
        <taxon>Betaproteobacteria</taxon>
        <taxon>Burkholderiales</taxon>
        <taxon>Sphaerotilaceae</taxon>
        <taxon>Roseateles</taxon>
    </lineage>
</organism>
<dbReference type="Proteomes" id="UP001462640">
    <property type="component" value="Unassembled WGS sequence"/>
</dbReference>
<keyword evidence="1" id="KW-0175">Coiled coil</keyword>
<evidence type="ECO:0000313" key="2">
    <source>
        <dbReference type="EMBL" id="MEO3714103.1"/>
    </source>
</evidence>
<dbReference type="PANTHER" id="PTHR32114:SF2">
    <property type="entry name" value="ABC TRANSPORTER ABCH.3"/>
    <property type="match status" value="1"/>
</dbReference>
<evidence type="ECO:0000256" key="1">
    <source>
        <dbReference type="SAM" id="Coils"/>
    </source>
</evidence>
<protein>
    <submittedName>
        <fullName evidence="2">DNA repair protein</fullName>
    </submittedName>
</protein>
<name>A0ABV0GG99_9BURK</name>
<dbReference type="RefSeq" id="WP_347611131.1">
    <property type="nucleotide sequence ID" value="NZ_JBDPZC010000007.1"/>
</dbReference>
<dbReference type="Gene3D" id="3.40.50.300">
    <property type="entry name" value="P-loop containing nucleotide triphosphate hydrolases"/>
    <property type="match status" value="2"/>
</dbReference>
<keyword evidence="3" id="KW-1185">Reference proteome</keyword>
<comment type="caution">
    <text evidence="2">The sequence shown here is derived from an EMBL/GenBank/DDBJ whole genome shotgun (WGS) entry which is preliminary data.</text>
</comment>
<reference evidence="2 3" key="1">
    <citation type="submission" date="2024-05" db="EMBL/GenBank/DDBJ databases">
        <title>Roseateles sp. 2.12 16S ribosomal RNA gene Genome sequencing and assembly.</title>
        <authorList>
            <person name="Woo H."/>
        </authorList>
    </citation>
    <scope>NUCLEOTIDE SEQUENCE [LARGE SCALE GENOMIC DNA]</scope>
    <source>
        <strain evidence="2 3">2.12</strain>
    </source>
</reference>
<dbReference type="PANTHER" id="PTHR32114">
    <property type="entry name" value="ABC TRANSPORTER ABCH.3"/>
    <property type="match status" value="1"/>
</dbReference>
<gene>
    <name evidence="2" type="ORF">ABDJ40_15160</name>
</gene>
<feature type="coiled-coil region" evidence="1">
    <location>
        <begin position="384"/>
        <end position="411"/>
    </location>
</feature>
<dbReference type="SUPFAM" id="SSF52540">
    <property type="entry name" value="P-loop containing nucleoside triphosphate hydrolases"/>
    <property type="match status" value="1"/>
</dbReference>
<dbReference type="InterPro" id="IPR027417">
    <property type="entry name" value="P-loop_NTPase"/>
</dbReference>
<dbReference type="EMBL" id="JBDPZC010000007">
    <property type="protein sequence ID" value="MEO3714103.1"/>
    <property type="molecule type" value="Genomic_DNA"/>
</dbReference>
<feature type="coiled-coil region" evidence="1">
    <location>
        <begin position="449"/>
        <end position="476"/>
    </location>
</feature>